<evidence type="ECO:0000313" key="1">
    <source>
        <dbReference type="EMBL" id="KNC75004.1"/>
    </source>
</evidence>
<organism evidence="1 2">
    <name type="scientific">Sphaeroforma arctica JP610</name>
    <dbReference type="NCBI Taxonomy" id="667725"/>
    <lineage>
        <taxon>Eukaryota</taxon>
        <taxon>Ichthyosporea</taxon>
        <taxon>Ichthyophonida</taxon>
        <taxon>Sphaeroforma</taxon>
    </lineage>
</organism>
<gene>
    <name evidence="1" type="ORF">SARC_12463</name>
</gene>
<accession>A0A0L0FE18</accession>
<dbReference type="Proteomes" id="UP000054560">
    <property type="component" value="Unassembled WGS sequence"/>
</dbReference>
<dbReference type="GO" id="GO:0005175">
    <property type="term" value="F:CD27 receptor binding"/>
    <property type="evidence" value="ECO:0007669"/>
    <property type="project" value="TreeGrafter"/>
</dbReference>
<dbReference type="PANTHER" id="PTHR14365">
    <property type="entry name" value="APOPTOSIS REGULATORY PROTEIN SIVA"/>
    <property type="match status" value="1"/>
</dbReference>
<keyword evidence="2" id="KW-1185">Reference proteome</keyword>
<dbReference type="Pfam" id="PF05458">
    <property type="entry name" value="Siva"/>
    <property type="match status" value="1"/>
</dbReference>
<dbReference type="AlphaFoldDB" id="A0A0L0FE18"/>
<name>A0A0L0FE18_9EUKA</name>
<dbReference type="GeneID" id="25912967"/>
<dbReference type="RefSeq" id="XP_014148906.1">
    <property type="nucleotide sequence ID" value="XM_014293431.1"/>
</dbReference>
<proteinExistence type="predicted"/>
<dbReference type="EMBL" id="KQ243917">
    <property type="protein sequence ID" value="KNC75004.1"/>
    <property type="molecule type" value="Genomic_DNA"/>
</dbReference>
<dbReference type="OrthoDB" id="60860at2759"/>
<dbReference type="GO" id="GO:0097191">
    <property type="term" value="P:extrinsic apoptotic signaling pathway"/>
    <property type="evidence" value="ECO:0007669"/>
    <property type="project" value="TreeGrafter"/>
</dbReference>
<sequence length="116" mass="13308">MNANSNQIAQTGSLPMATPSVHKCWVCSVMSECAECAFCERETCERCQRQCEGCLESFCSLCSTTNYDEKYDRTFCLDCNEEVRRSSPNRKPVTGFSQLPTPLQQPYFKQLQYNFQ</sequence>
<protein>
    <submittedName>
        <fullName evidence="1">Uncharacterized protein</fullName>
    </submittedName>
</protein>
<reference evidence="1 2" key="1">
    <citation type="submission" date="2011-02" db="EMBL/GenBank/DDBJ databases">
        <title>The Genome Sequence of Sphaeroforma arctica JP610.</title>
        <authorList>
            <consortium name="The Broad Institute Genome Sequencing Platform"/>
            <person name="Russ C."/>
            <person name="Cuomo C."/>
            <person name="Young S.K."/>
            <person name="Zeng Q."/>
            <person name="Gargeya S."/>
            <person name="Alvarado L."/>
            <person name="Berlin A."/>
            <person name="Chapman S.B."/>
            <person name="Chen Z."/>
            <person name="Freedman E."/>
            <person name="Gellesch M."/>
            <person name="Goldberg J."/>
            <person name="Griggs A."/>
            <person name="Gujja S."/>
            <person name="Heilman E."/>
            <person name="Heiman D."/>
            <person name="Howarth C."/>
            <person name="Mehta T."/>
            <person name="Neiman D."/>
            <person name="Pearson M."/>
            <person name="Roberts A."/>
            <person name="Saif S."/>
            <person name="Shea T."/>
            <person name="Shenoy N."/>
            <person name="Sisk P."/>
            <person name="Stolte C."/>
            <person name="Sykes S."/>
            <person name="White J."/>
            <person name="Yandava C."/>
            <person name="Burger G."/>
            <person name="Gray M.W."/>
            <person name="Holland P.W.H."/>
            <person name="King N."/>
            <person name="Lang F.B.F."/>
            <person name="Roger A.J."/>
            <person name="Ruiz-Trillo I."/>
            <person name="Haas B."/>
            <person name="Nusbaum C."/>
            <person name="Birren B."/>
        </authorList>
    </citation>
    <scope>NUCLEOTIDE SEQUENCE [LARGE SCALE GENOMIC DNA]</scope>
    <source>
        <strain evidence="1 2">JP610</strain>
    </source>
</reference>
<dbReference type="eggNOG" id="ENOG502SCEY">
    <property type="taxonomic scope" value="Eukaryota"/>
</dbReference>
<dbReference type="InterPro" id="IPR022773">
    <property type="entry name" value="Siva"/>
</dbReference>
<dbReference type="PANTHER" id="PTHR14365:SF1">
    <property type="entry name" value="APOPTOSIS REGULATORY PROTEIN SIVA"/>
    <property type="match status" value="1"/>
</dbReference>
<evidence type="ECO:0000313" key="2">
    <source>
        <dbReference type="Proteomes" id="UP000054560"/>
    </source>
</evidence>